<keyword evidence="9" id="KW-1185">Reference proteome</keyword>
<dbReference type="GO" id="GO:0005524">
    <property type="term" value="F:ATP binding"/>
    <property type="evidence" value="ECO:0007669"/>
    <property type="project" value="UniProtKB-UniRule"/>
</dbReference>
<dbReference type="PROSITE" id="PS00107">
    <property type="entry name" value="PROTEIN_KINASE_ATP"/>
    <property type="match status" value="1"/>
</dbReference>
<evidence type="ECO:0000256" key="2">
    <source>
        <dbReference type="ARBA" id="ARBA00022741"/>
    </source>
</evidence>
<dbReference type="AlphaFoldDB" id="A0A953T3N4"/>
<dbReference type="PROSITE" id="PS50011">
    <property type="entry name" value="PROTEIN_KINASE_DOM"/>
    <property type="match status" value="1"/>
</dbReference>
<keyword evidence="8" id="KW-0723">Serine/threonine-protein kinase</keyword>
<feature type="binding site" evidence="5">
    <location>
        <position position="51"/>
    </location>
    <ligand>
        <name>ATP</name>
        <dbReference type="ChEBI" id="CHEBI:30616"/>
    </ligand>
</feature>
<dbReference type="EMBL" id="JAIQBY010000003">
    <property type="protein sequence ID" value="MBZ4195268.1"/>
    <property type="molecule type" value="Genomic_DNA"/>
</dbReference>
<keyword evidence="6" id="KW-0812">Transmembrane</keyword>
<dbReference type="RefSeq" id="WP_205517129.1">
    <property type="nucleotide sequence ID" value="NZ_CP070479.1"/>
</dbReference>
<dbReference type="InterPro" id="IPR017441">
    <property type="entry name" value="Protein_kinase_ATP_BS"/>
</dbReference>
<dbReference type="SUPFAM" id="SSF56112">
    <property type="entry name" value="Protein kinase-like (PK-like)"/>
    <property type="match status" value="1"/>
</dbReference>
<dbReference type="Pfam" id="PF00069">
    <property type="entry name" value="Pkinase"/>
    <property type="match status" value="1"/>
</dbReference>
<evidence type="ECO:0000313" key="8">
    <source>
        <dbReference type="EMBL" id="MBZ4195268.1"/>
    </source>
</evidence>
<dbReference type="InterPro" id="IPR011009">
    <property type="entry name" value="Kinase-like_dom_sf"/>
</dbReference>
<keyword evidence="6" id="KW-1133">Transmembrane helix</keyword>
<dbReference type="CDD" id="cd14014">
    <property type="entry name" value="STKc_PknB_like"/>
    <property type="match status" value="1"/>
</dbReference>
<gene>
    <name evidence="8" type="ORF">LAD73_00830</name>
</gene>
<dbReference type="PROSITE" id="PS00108">
    <property type="entry name" value="PROTEIN_KINASE_ST"/>
    <property type="match status" value="1"/>
</dbReference>
<evidence type="ECO:0000256" key="6">
    <source>
        <dbReference type="SAM" id="Phobius"/>
    </source>
</evidence>
<reference evidence="8 9" key="1">
    <citation type="submission" date="2021-09" db="EMBL/GenBank/DDBJ databases">
        <title>WGS of Mycoplasma sp. Zaradi2 strains.</title>
        <authorList>
            <person name="Spergser J."/>
        </authorList>
    </citation>
    <scope>NUCLEOTIDE SEQUENCE [LARGE SCALE GENOMIC DNA]</scope>
    <source>
        <strain evidence="8 9">1331</strain>
    </source>
</reference>
<dbReference type="PANTHER" id="PTHR43289:SF34">
    <property type="entry name" value="SERINE_THREONINE-PROTEIN KINASE YBDM-RELATED"/>
    <property type="match status" value="1"/>
</dbReference>
<evidence type="ECO:0000256" key="5">
    <source>
        <dbReference type="PROSITE-ProRule" id="PRU10141"/>
    </source>
</evidence>
<name>A0A953T3N4_9MOLU</name>
<proteinExistence type="predicted"/>
<evidence type="ECO:0000256" key="1">
    <source>
        <dbReference type="ARBA" id="ARBA00022679"/>
    </source>
</evidence>
<accession>A0A953T3N4</accession>
<evidence type="ECO:0000256" key="4">
    <source>
        <dbReference type="ARBA" id="ARBA00022840"/>
    </source>
</evidence>
<dbReference type="InterPro" id="IPR000719">
    <property type="entry name" value="Prot_kinase_dom"/>
</dbReference>
<organism evidence="8 9">
    <name type="scientific">Mycoplasma tauri</name>
    <dbReference type="NCBI Taxonomy" id="547987"/>
    <lineage>
        <taxon>Bacteria</taxon>
        <taxon>Bacillati</taxon>
        <taxon>Mycoplasmatota</taxon>
        <taxon>Mollicutes</taxon>
        <taxon>Mycoplasmataceae</taxon>
        <taxon>Mycoplasma</taxon>
    </lineage>
</organism>
<feature type="domain" description="Protein kinase" evidence="7">
    <location>
        <begin position="13"/>
        <end position="278"/>
    </location>
</feature>
<comment type="caution">
    <text evidence="8">The sequence shown here is derived from an EMBL/GenBank/DDBJ whole genome shotgun (WGS) entry which is preliminary data.</text>
</comment>
<dbReference type="Gene3D" id="1.10.510.10">
    <property type="entry name" value="Transferase(Phosphotransferase) domain 1"/>
    <property type="match status" value="1"/>
</dbReference>
<keyword evidence="4 5" id="KW-0067">ATP-binding</keyword>
<dbReference type="SMART" id="SM00220">
    <property type="entry name" value="S_TKc"/>
    <property type="match status" value="1"/>
</dbReference>
<evidence type="ECO:0000313" key="9">
    <source>
        <dbReference type="Proteomes" id="UP000772186"/>
    </source>
</evidence>
<dbReference type="GO" id="GO:0004674">
    <property type="term" value="F:protein serine/threonine kinase activity"/>
    <property type="evidence" value="ECO:0007669"/>
    <property type="project" value="UniProtKB-KW"/>
</dbReference>
<keyword evidence="2 5" id="KW-0547">Nucleotide-binding</keyword>
<dbReference type="InterPro" id="IPR008271">
    <property type="entry name" value="Ser/Thr_kinase_AS"/>
</dbReference>
<protein>
    <submittedName>
        <fullName evidence="8">Serine/threonine protein kinase</fullName>
    </submittedName>
</protein>
<keyword evidence="6" id="KW-0472">Membrane</keyword>
<dbReference type="Proteomes" id="UP000772186">
    <property type="component" value="Unassembled WGS sequence"/>
</dbReference>
<keyword evidence="3 8" id="KW-0418">Kinase</keyword>
<evidence type="ECO:0000259" key="7">
    <source>
        <dbReference type="PROSITE" id="PS50011"/>
    </source>
</evidence>
<feature type="transmembrane region" description="Helical" evidence="6">
    <location>
        <begin position="308"/>
        <end position="332"/>
    </location>
</feature>
<keyword evidence="1" id="KW-0808">Transferase</keyword>
<dbReference type="PANTHER" id="PTHR43289">
    <property type="entry name" value="MITOGEN-ACTIVATED PROTEIN KINASE KINASE KINASE 20-RELATED"/>
    <property type="match status" value="1"/>
</dbReference>
<sequence length="334" mass="37996">MAIKSNSKVFENYKVLSKIGDGGFSEVYKVESLESKSPVKVFYALKYFIVKNGADPESTLKRFKQEIEIMKKVRSEFFPYYVDSYIDDVEQFVVMEYVEGHNLRERIKSNGRLLPITAVEYVKQICSAIQELHSCDIIHRDIKSNNIIITTNNNIKILDFGLSLDPDSQRYTQEQKVIGSVYYMAPELCIAKSLPSSKSDIYAIGILLYELLTGDYPIKGAKPLETLKLQSNAQVPKLTSIINAPQALENVIIKATAKEPNQRYASSWEMYNDLKTVFSEKRIYEKPLDAKKIKPKRTFSEIINSKGFLIAMLSIFAAVILVIVITIIALLFNK</sequence>
<evidence type="ECO:0000256" key="3">
    <source>
        <dbReference type="ARBA" id="ARBA00022777"/>
    </source>
</evidence>